<feature type="transmembrane region" description="Helical" evidence="1">
    <location>
        <begin position="33"/>
        <end position="51"/>
    </location>
</feature>
<dbReference type="Pfam" id="PF14501">
    <property type="entry name" value="HATPase_c_5"/>
    <property type="match status" value="1"/>
</dbReference>
<keyword evidence="3" id="KW-0808">Transferase</keyword>
<evidence type="ECO:0000313" key="3">
    <source>
        <dbReference type="EMBL" id="CCO04607.1"/>
    </source>
</evidence>
<dbReference type="RefSeq" id="WP_038671351.1">
    <property type="nucleotide sequence ID" value="NZ_CAKWZC010000013.1"/>
</dbReference>
<feature type="domain" description="Sensor histidine kinase NatK-like C-terminal" evidence="2">
    <location>
        <begin position="305"/>
        <end position="395"/>
    </location>
</feature>
<dbReference type="SUPFAM" id="SSF55874">
    <property type="entry name" value="ATPase domain of HSP90 chaperone/DNA topoisomerase II/histidine kinase"/>
    <property type="match status" value="1"/>
</dbReference>
<dbReference type="EMBL" id="HF545616">
    <property type="protein sequence ID" value="CCO04607.1"/>
    <property type="molecule type" value="Genomic_DNA"/>
</dbReference>
<keyword evidence="1" id="KW-0472">Membrane</keyword>
<accession>A0ABM9QFG1</accession>
<dbReference type="InterPro" id="IPR036890">
    <property type="entry name" value="HATPase_C_sf"/>
</dbReference>
<reference evidence="3 4" key="1">
    <citation type="journal article" date="2014" name="Int. J. Syst. Evol. Microbiol.">
        <title>Complete genome of a new Firmicutes species belonging to the dominant human colonic microbiota ('Ruminococcus bicirculans') reveals two chromosomes and a selective capacity to utilize plant glucans.</title>
        <authorList>
            <consortium name="NISC Comparative Sequencing Program"/>
            <person name="Wegmann U."/>
            <person name="Louis P."/>
            <person name="Goesmann A."/>
            <person name="Henrissat B."/>
            <person name="Duncan S.H."/>
            <person name="Flint H.J."/>
        </authorList>
    </citation>
    <scope>NUCLEOTIDE SEQUENCE [LARGE SCALE GENOMIC DNA]</scope>
    <source>
        <strain evidence="3 4">80/3</strain>
    </source>
</reference>
<protein>
    <submittedName>
        <fullName evidence="3">Sensor histidine kinase</fullName>
    </submittedName>
</protein>
<feature type="transmembrane region" description="Helical" evidence="1">
    <location>
        <begin position="6"/>
        <end position="26"/>
    </location>
</feature>
<dbReference type="InterPro" id="IPR032834">
    <property type="entry name" value="NatK-like_C"/>
</dbReference>
<name>A0ABM9QFG1_9FIRM</name>
<dbReference type="Proteomes" id="UP000027600">
    <property type="component" value="Chromosome I"/>
</dbReference>
<keyword evidence="1" id="KW-1133">Transmembrane helix</keyword>
<dbReference type="GO" id="GO:0016301">
    <property type="term" value="F:kinase activity"/>
    <property type="evidence" value="ECO:0007669"/>
    <property type="project" value="UniProtKB-KW"/>
</dbReference>
<keyword evidence="4" id="KW-1185">Reference proteome</keyword>
<gene>
    <name evidence="3" type="ORF">RBI_I00892</name>
</gene>
<evidence type="ECO:0000256" key="1">
    <source>
        <dbReference type="SAM" id="Phobius"/>
    </source>
</evidence>
<feature type="transmembrane region" description="Helical" evidence="1">
    <location>
        <begin position="137"/>
        <end position="157"/>
    </location>
</feature>
<dbReference type="Gene3D" id="3.30.565.10">
    <property type="entry name" value="Histidine kinase-like ATPase, C-terminal domain"/>
    <property type="match status" value="1"/>
</dbReference>
<keyword evidence="3" id="KW-0418">Kinase</keyword>
<keyword evidence="1" id="KW-0812">Transmembrane</keyword>
<evidence type="ECO:0000313" key="4">
    <source>
        <dbReference type="Proteomes" id="UP000027600"/>
    </source>
</evidence>
<dbReference type="PANTHER" id="PTHR40448:SF1">
    <property type="entry name" value="TWO-COMPONENT SENSOR HISTIDINE KINASE"/>
    <property type="match status" value="1"/>
</dbReference>
<feature type="transmembrane region" description="Helical" evidence="1">
    <location>
        <begin position="169"/>
        <end position="186"/>
    </location>
</feature>
<feature type="transmembrane region" description="Helical" evidence="1">
    <location>
        <begin position="112"/>
        <end position="130"/>
    </location>
</feature>
<evidence type="ECO:0000259" key="2">
    <source>
        <dbReference type="Pfam" id="PF14501"/>
    </source>
</evidence>
<sequence length="404" mass="46581">MQPTVYLVSNAVHMYAVYILFTAVLGKSKLHQFAEILTYIVYYLINCGVYLFMDNIMLNLISNILPMFVIMLQYKKPIQTYIFLTIGVCAVGMILDWMMFCIFPESMLLKSNTPQSIAFLGFVFLFRHYFNRKEKIIVTSNYVMLLVIISIGTIIIAELSGPESNAKCFVISVILLIINFLNFYLYDKYIENMQMKIMFNAVESSNQAYKNQIQLMNESQKKIRLLKHDMKNHLLKLKYDLENGNYTKADEYINNMTNNLITEKEFVNTGNIDFDCLLNYKLSIANEMNVVFSCHIVLPEELQVNSFDLTVILGNLLDNALNALKEAKVKQLNIDINYSIGMIVIKIENTFANISSKYDDPEKHGYGLISVRTSLEKYNGKLQNNIVDDKYVVKAVLYNVVKKS</sequence>
<organism evidence="3 4">
    <name type="scientific">Ruminococcus bicirculans</name>
    <name type="common">ex Wegman et al. 2014</name>
    <dbReference type="NCBI Taxonomy" id="1160721"/>
    <lineage>
        <taxon>Bacteria</taxon>
        <taxon>Bacillati</taxon>
        <taxon>Bacillota</taxon>
        <taxon>Clostridia</taxon>
        <taxon>Eubacteriales</taxon>
        <taxon>Oscillospiraceae</taxon>
        <taxon>Ruminococcus</taxon>
    </lineage>
</organism>
<proteinExistence type="predicted"/>
<dbReference type="PANTHER" id="PTHR40448">
    <property type="entry name" value="TWO-COMPONENT SENSOR HISTIDINE KINASE"/>
    <property type="match status" value="1"/>
</dbReference>
<feature type="transmembrane region" description="Helical" evidence="1">
    <location>
        <begin position="81"/>
        <end position="100"/>
    </location>
</feature>